<feature type="transmembrane region" description="Helical" evidence="5">
    <location>
        <begin position="380"/>
        <end position="399"/>
    </location>
</feature>
<gene>
    <name evidence="6" type="ORF">J2S06_001208</name>
</gene>
<dbReference type="PIRSF" id="PIRSF005690">
    <property type="entry name" value="GerBA"/>
    <property type="match status" value="1"/>
</dbReference>
<evidence type="ECO:0000256" key="5">
    <source>
        <dbReference type="SAM" id="Phobius"/>
    </source>
</evidence>
<name>A0ABT9VMC2_9BACI</name>
<dbReference type="InterPro" id="IPR004995">
    <property type="entry name" value="Spore_Ger"/>
</dbReference>
<keyword evidence="5" id="KW-1133">Transmembrane helix</keyword>
<keyword evidence="7" id="KW-1185">Reference proteome</keyword>
<organism evidence="6 7">
    <name type="scientific">Aeribacillus alveayuensis</name>
    <dbReference type="NCBI Taxonomy" id="279215"/>
    <lineage>
        <taxon>Bacteria</taxon>
        <taxon>Bacillati</taxon>
        <taxon>Bacillota</taxon>
        <taxon>Bacilli</taxon>
        <taxon>Bacillales</taxon>
        <taxon>Bacillaceae</taxon>
        <taxon>Aeribacillus</taxon>
    </lineage>
</organism>
<dbReference type="Proteomes" id="UP001225646">
    <property type="component" value="Unassembled WGS sequence"/>
</dbReference>
<dbReference type="EMBL" id="JAUSTR010000003">
    <property type="protein sequence ID" value="MDQ0162132.1"/>
    <property type="molecule type" value="Genomic_DNA"/>
</dbReference>
<comment type="similarity">
    <text evidence="2 4">Belongs to the GerABKA family.</text>
</comment>
<protein>
    <recommendedName>
        <fullName evidence="8">Spore germination protein</fullName>
    </recommendedName>
</protein>
<comment type="subcellular location">
    <subcellularLocation>
        <location evidence="4">Cell membrane</location>
    </subcellularLocation>
    <subcellularLocation>
        <location evidence="1">Membrane</location>
        <topology evidence="1">Multi-pass membrane protein</topology>
    </subcellularLocation>
</comment>
<dbReference type="PANTHER" id="PTHR22550:SF5">
    <property type="entry name" value="LEUCINE ZIPPER PROTEIN 4"/>
    <property type="match status" value="1"/>
</dbReference>
<feature type="transmembrane region" description="Helical" evidence="5">
    <location>
        <begin position="289"/>
        <end position="308"/>
    </location>
</feature>
<sequence>MEATTRLQQINERNIRELFSHCADVQFSYLHFERGKVRKILLAYCEGLYDPDKLQKEIVVNLEHLAMNIQSNLYLKDVKNLLRLPSLQQHHNLEKIPEKIFNGEIIIFFIDLKALFTVDISRHPQRTPTDPNTEISIKGPRDGFIEELSVNVALIRKRFRSNTLYYEVFEKGKRTKTKLGLLYIKDVTNPEFITEIKNRIEKINVDGIISSNQLQELLVDNRYTLFPVFSYTGRPDFAVDSLLRGRFVILIDGTPTAIIGPANLLLLLKSAEDQDYIWLSTSVERLLRILGLLMAAFFPGFWIALVTFHPDQIPLTLLTILVESRQGVPFPSAIEAFIMLTLFELFREAGLKLPIAIGQTLSVVGGLIIGDAAIRAGLTSPAMLVVIASSFVATFTLVNQSLAGVISVVRIFTLLLSALFGLWGLLVAVFFVFLYCASLRPFGVPYLAPISWKTATDMLNVYFRMPWKKMVNRPKMLDPQDPTRQGGTK</sequence>
<evidence type="ECO:0008006" key="8">
    <source>
        <dbReference type="Google" id="ProtNLM"/>
    </source>
</evidence>
<reference evidence="6 7" key="1">
    <citation type="submission" date="2023-07" db="EMBL/GenBank/DDBJ databases">
        <title>Genomic Encyclopedia of Type Strains, Phase IV (KMG-IV): sequencing the most valuable type-strain genomes for metagenomic binning, comparative biology and taxonomic classification.</title>
        <authorList>
            <person name="Goeker M."/>
        </authorList>
    </citation>
    <scope>NUCLEOTIDE SEQUENCE [LARGE SCALE GENOMIC DNA]</scope>
    <source>
        <strain evidence="6 7">DSM 19092</strain>
    </source>
</reference>
<evidence type="ECO:0000256" key="4">
    <source>
        <dbReference type="PIRNR" id="PIRNR005690"/>
    </source>
</evidence>
<keyword evidence="5" id="KW-0812">Transmembrane</keyword>
<keyword evidence="3 4" id="KW-0472">Membrane</keyword>
<feature type="transmembrane region" description="Helical" evidence="5">
    <location>
        <begin position="353"/>
        <end position="374"/>
    </location>
</feature>
<evidence type="ECO:0000256" key="2">
    <source>
        <dbReference type="ARBA" id="ARBA00005278"/>
    </source>
</evidence>
<dbReference type="InterPro" id="IPR050768">
    <property type="entry name" value="UPF0353/GerABKA_families"/>
</dbReference>
<comment type="caution">
    <text evidence="6">The sequence shown here is derived from an EMBL/GenBank/DDBJ whole genome shotgun (WGS) entry which is preliminary data.</text>
</comment>
<proteinExistence type="inferred from homology"/>
<evidence type="ECO:0000256" key="1">
    <source>
        <dbReference type="ARBA" id="ARBA00004141"/>
    </source>
</evidence>
<dbReference type="Pfam" id="PF03323">
    <property type="entry name" value="GerA"/>
    <property type="match status" value="1"/>
</dbReference>
<feature type="transmembrane region" description="Helical" evidence="5">
    <location>
        <begin position="411"/>
        <end position="434"/>
    </location>
</feature>
<evidence type="ECO:0000256" key="3">
    <source>
        <dbReference type="ARBA" id="ARBA00023136"/>
    </source>
</evidence>
<evidence type="ECO:0000313" key="7">
    <source>
        <dbReference type="Proteomes" id="UP001225646"/>
    </source>
</evidence>
<dbReference type="PANTHER" id="PTHR22550">
    <property type="entry name" value="SPORE GERMINATION PROTEIN"/>
    <property type="match status" value="1"/>
</dbReference>
<accession>A0ABT9VMC2</accession>
<evidence type="ECO:0000313" key="6">
    <source>
        <dbReference type="EMBL" id="MDQ0162132.1"/>
    </source>
</evidence>
<dbReference type="RefSeq" id="WP_419151661.1">
    <property type="nucleotide sequence ID" value="NZ_JAUSTR010000003.1"/>
</dbReference>